<dbReference type="Proteomes" id="UP000183567">
    <property type="component" value="Unassembled WGS sequence"/>
</dbReference>
<organism evidence="1 2">
    <name type="scientific">Rhizopogon vesiculosus</name>
    <dbReference type="NCBI Taxonomy" id="180088"/>
    <lineage>
        <taxon>Eukaryota</taxon>
        <taxon>Fungi</taxon>
        <taxon>Dikarya</taxon>
        <taxon>Basidiomycota</taxon>
        <taxon>Agaricomycotina</taxon>
        <taxon>Agaricomycetes</taxon>
        <taxon>Agaricomycetidae</taxon>
        <taxon>Boletales</taxon>
        <taxon>Suillineae</taxon>
        <taxon>Rhizopogonaceae</taxon>
        <taxon>Rhizopogon</taxon>
    </lineage>
</organism>
<reference evidence="1 2" key="1">
    <citation type="submission" date="2016-03" db="EMBL/GenBank/DDBJ databases">
        <title>Comparative genomics of the ectomycorrhizal sister species Rhizopogon vinicolor and Rhizopogon vesiculosus (Basidiomycota: Boletales) reveals a divergence of the mating type B locus.</title>
        <authorList>
            <person name="Mujic A.B."/>
            <person name="Kuo A."/>
            <person name="Tritt A."/>
            <person name="Lipzen A."/>
            <person name="Chen C."/>
            <person name="Johnson J."/>
            <person name="Sharma A."/>
            <person name="Barry K."/>
            <person name="Grigoriev I.V."/>
            <person name="Spatafora J.W."/>
        </authorList>
    </citation>
    <scope>NUCLEOTIDE SEQUENCE [LARGE SCALE GENOMIC DNA]</scope>
    <source>
        <strain evidence="1 2">AM-OR11-056</strain>
    </source>
</reference>
<sequence>MPYWLRVAHTSKDDRHVPTIRTRGVTIFGSGLTIVGVHLDFVENFQIRIDDIRYAATAGRPGYSVVVLQVSLSSSITAAERNPSGTIFESAKHWTDGFLENLKRGRHQGRIDGTARIEHLHQGPRAPWPESSADRLIRTL</sequence>
<protein>
    <submittedName>
        <fullName evidence="1">Uncharacterized protein</fullName>
    </submittedName>
</protein>
<proteinExistence type="predicted"/>
<comment type="caution">
    <text evidence="1">The sequence shown here is derived from an EMBL/GenBank/DDBJ whole genome shotgun (WGS) entry which is preliminary data.</text>
</comment>
<dbReference type="AlphaFoldDB" id="A0A1J8Q671"/>
<accession>A0A1J8Q671</accession>
<keyword evidence="2" id="KW-1185">Reference proteome</keyword>
<evidence type="ECO:0000313" key="1">
    <source>
        <dbReference type="EMBL" id="OJA15467.1"/>
    </source>
</evidence>
<dbReference type="EMBL" id="LVVM01003111">
    <property type="protein sequence ID" value="OJA15467.1"/>
    <property type="molecule type" value="Genomic_DNA"/>
</dbReference>
<evidence type="ECO:0000313" key="2">
    <source>
        <dbReference type="Proteomes" id="UP000183567"/>
    </source>
</evidence>
<gene>
    <name evidence="1" type="ORF">AZE42_12038</name>
</gene>
<name>A0A1J8Q671_9AGAM</name>